<keyword evidence="3" id="KW-1185">Reference proteome</keyword>
<evidence type="ECO:0000313" key="2">
    <source>
        <dbReference type="EMBL" id="KAF2396268.1"/>
    </source>
</evidence>
<evidence type="ECO:0000313" key="3">
    <source>
        <dbReference type="Proteomes" id="UP000799640"/>
    </source>
</evidence>
<evidence type="ECO:0000256" key="1">
    <source>
        <dbReference type="SAM" id="MobiDB-lite"/>
    </source>
</evidence>
<protein>
    <submittedName>
        <fullName evidence="2">Uncharacterized protein</fullName>
    </submittedName>
</protein>
<organism evidence="2 3">
    <name type="scientific">Trichodelitschia bisporula</name>
    <dbReference type="NCBI Taxonomy" id="703511"/>
    <lineage>
        <taxon>Eukaryota</taxon>
        <taxon>Fungi</taxon>
        <taxon>Dikarya</taxon>
        <taxon>Ascomycota</taxon>
        <taxon>Pezizomycotina</taxon>
        <taxon>Dothideomycetes</taxon>
        <taxon>Dothideomycetes incertae sedis</taxon>
        <taxon>Phaeotrichales</taxon>
        <taxon>Phaeotrichaceae</taxon>
        <taxon>Trichodelitschia</taxon>
    </lineage>
</organism>
<name>A0A6G1HJM8_9PEZI</name>
<feature type="region of interest" description="Disordered" evidence="1">
    <location>
        <begin position="48"/>
        <end position="90"/>
    </location>
</feature>
<sequence>MNQVREPLALSCCGITQCGGAWRSQPRVLRGGCDKCAKAFSVCPGRPVTAAAGPGTGGRSLTTDSLSRGTRCPQNPEGGPVGTRRARSGGRAVASQAKMSANVEHHVTLKTEVDSSSWRLDVKTE</sequence>
<reference evidence="2" key="1">
    <citation type="journal article" date="2020" name="Stud. Mycol.">
        <title>101 Dothideomycetes genomes: a test case for predicting lifestyles and emergence of pathogens.</title>
        <authorList>
            <person name="Haridas S."/>
            <person name="Albert R."/>
            <person name="Binder M."/>
            <person name="Bloem J."/>
            <person name="Labutti K."/>
            <person name="Salamov A."/>
            <person name="Andreopoulos B."/>
            <person name="Baker S."/>
            <person name="Barry K."/>
            <person name="Bills G."/>
            <person name="Bluhm B."/>
            <person name="Cannon C."/>
            <person name="Castanera R."/>
            <person name="Culley D."/>
            <person name="Daum C."/>
            <person name="Ezra D."/>
            <person name="Gonzalez J."/>
            <person name="Henrissat B."/>
            <person name="Kuo A."/>
            <person name="Liang C."/>
            <person name="Lipzen A."/>
            <person name="Lutzoni F."/>
            <person name="Magnuson J."/>
            <person name="Mondo S."/>
            <person name="Nolan M."/>
            <person name="Ohm R."/>
            <person name="Pangilinan J."/>
            <person name="Park H.-J."/>
            <person name="Ramirez L."/>
            <person name="Alfaro M."/>
            <person name="Sun H."/>
            <person name="Tritt A."/>
            <person name="Yoshinaga Y."/>
            <person name="Zwiers L.-H."/>
            <person name="Turgeon B."/>
            <person name="Goodwin S."/>
            <person name="Spatafora J."/>
            <person name="Crous P."/>
            <person name="Grigoriev I."/>
        </authorList>
    </citation>
    <scope>NUCLEOTIDE SEQUENCE</scope>
    <source>
        <strain evidence="2">CBS 262.69</strain>
    </source>
</reference>
<proteinExistence type="predicted"/>
<gene>
    <name evidence="2" type="ORF">EJ06DRAFT_231980</name>
</gene>
<dbReference type="EMBL" id="ML996707">
    <property type="protein sequence ID" value="KAF2396268.1"/>
    <property type="molecule type" value="Genomic_DNA"/>
</dbReference>
<dbReference type="AlphaFoldDB" id="A0A6G1HJM8"/>
<dbReference type="Proteomes" id="UP000799640">
    <property type="component" value="Unassembled WGS sequence"/>
</dbReference>
<accession>A0A6G1HJM8</accession>